<dbReference type="Proteomes" id="UP001163266">
    <property type="component" value="Chromosome"/>
</dbReference>
<evidence type="ECO:0000259" key="3">
    <source>
        <dbReference type="Pfam" id="PF04717"/>
    </source>
</evidence>
<dbReference type="InterPro" id="IPR006533">
    <property type="entry name" value="T6SS_Vgr_RhsGE"/>
</dbReference>
<dbReference type="Gene3D" id="4.10.220.110">
    <property type="match status" value="1"/>
</dbReference>
<comment type="similarity">
    <text evidence="1">Belongs to the VgrG protein family.</text>
</comment>
<dbReference type="InterPro" id="IPR017847">
    <property type="entry name" value="T6SS_RhsGE_Vgr_subset"/>
</dbReference>
<dbReference type="InterPro" id="IPR006531">
    <property type="entry name" value="Gp5/Vgr_OB"/>
</dbReference>
<protein>
    <submittedName>
        <fullName evidence="6">Type VI secretion system tip protein VgrG</fullName>
    </submittedName>
</protein>
<evidence type="ECO:0000313" key="7">
    <source>
        <dbReference type="Proteomes" id="UP001163266"/>
    </source>
</evidence>
<dbReference type="InterPro" id="IPR028244">
    <property type="entry name" value="T6SS_Rhs_Vgr_dom"/>
</dbReference>
<gene>
    <name evidence="6" type="ORF">OMP39_00325</name>
</gene>
<evidence type="ECO:0000256" key="1">
    <source>
        <dbReference type="ARBA" id="ARBA00005558"/>
    </source>
</evidence>
<dbReference type="EMBL" id="CP110257">
    <property type="protein sequence ID" value="UZD55078.1"/>
    <property type="molecule type" value="Genomic_DNA"/>
</dbReference>
<dbReference type="Pfam" id="PF10106">
    <property type="entry name" value="DUF2345"/>
    <property type="match status" value="1"/>
</dbReference>
<dbReference type="InterPro" id="IPR037026">
    <property type="entry name" value="Vgr_OB-fold_dom_sf"/>
</dbReference>
<dbReference type="NCBIfam" id="TIGR03361">
    <property type="entry name" value="VI_Rhs_Vgr"/>
    <property type="match status" value="1"/>
</dbReference>
<feature type="compositionally biased region" description="Low complexity" evidence="2">
    <location>
        <begin position="579"/>
        <end position="592"/>
    </location>
</feature>
<dbReference type="Pfam" id="PF04717">
    <property type="entry name" value="Phage_base_V"/>
    <property type="match status" value="1"/>
</dbReference>
<dbReference type="Gene3D" id="2.30.110.50">
    <property type="match status" value="1"/>
</dbReference>
<dbReference type="Gene3D" id="3.55.50.10">
    <property type="entry name" value="Baseplate protein-like domains"/>
    <property type="match status" value="1"/>
</dbReference>
<evidence type="ECO:0000259" key="5">
    <source>
        <dbReference type="Pfam" id="PF13296"/>
    </source>
</evidence>
<dbReference type="RefSeq" id="WP_264892836.1">
    <property type="nucleotide sequence ID" value="NZ_CP110257.1"/>
</dbReference>
<name>A0ABY6MST2_9BURK</name>
<feature type="region of interest" description="Disordered" evidence="2">
    <location>
        <begin position="539"/>
        <end position="597"/>
    </location>
</feature>
<sequence length="1007" mass="107011">MSHRPPPAAGEESAHALLAQLARALGVPASLVPSTAARLHHLELPGLPALATQLLVEAWSMHETLAQGYELEVLCLSPRADLELDALLLQPLHLHTRTRHAGRVRRSGLVRAVHALQGDGAVQRWRLSVVPWTWLLQMRRGSGVFQERPLTQIVEAVLRRAAPKAAWHWAPDVSDFLRASHQGGWRSYCAYHREAEWDFLAHHLAREGLVWRWDEDDEACAGHALHLLADTRGCPEDPTSAHAPLAWQRTSAEDAPDLVQALAHETRLVPARTRLLTTDYRTKRAVAGVAEAAWRDEEAPPPLEDYEPLGPYAFDAASAAHYAQLRQQAHEARSEIWTGRSTVRTLRAGTRVRIQPASHAAPPPELLLTRVEHWALNNLPTPLHEALARRLGDPLETLRDAHGGAPLGAACATAARRTGLANRFEAVPAERPWRPAPPAPRPRLSHCSATVVGPDDQERPGAEGALHTDALGRVRVRFHWQALDGADEPVSAWLRVTQPLAGPDGGTLFIPRIGQEVLVGFLEGDLDRPIVRAALYNGRGRGGTAPTPGGQPAGPQAAERSAFSRSHDHSPSGQDSVVAGGHPPAWHGAAAGEQHQRAALSGLKTQEVGGPGYNQLVFDDTDGQLRVQAGTTQHATWLHLGHLVHQADNHRGSFRGRGFELRTDAWGAVRAARGLLLSTYATEPQAPAGDATAAEALGQQARQLAELHDRAAQQHQSVTLASVRGTRAAGACALTDEQPALAAWQAVLAAQAHAHTPELRPGGAAGGAGTAGTAGAGLPATGEPVVVVAARAGLAAVAGQDVLVASDDAVHLSSGRDTTRAVGGAERLHTGQAIGVLAGAHAPGEAAAGTGLTLIAAQGDVQVQAQSGPLQIAARGLVHVQSAHAHLDWAAAKKITLRTAAGASVTLDASGITVQCPGKLTVQAATKSMVGASTYAYGMNAMPADAPFDEELVLRWPFDDKPIAHRRFEIVRGDGTPVRGHTDANGRTGLQKSDFLEQIRLRLLDEV</sequence>
<proteinExistence type="inferred from homology"/>
<dbReference type="SUPFAM" id="SSF69255">
    <property type="entry name" value="gp5 N-terminal domain-like"/>
    <property type="match status" value="1"/>
</dbReference>
<evidence type="ECO:0000313" key="6">
    <source>
        <dbReference type="EMBL" id="UZD55078.1"/>
    </source>
</evidence>
<organism evidence="6 7">
    <name type="scientific">Caldimonas aquatica</name>
    <dbReference type="NCBI Taxonomy" id="376175"/>
    <lineage>
        <taxon>Bacteria</taxon>
        <taxon>Pseudomonadati</taxon>
        <taxon>Pseudomonadota</taxon>
        <taxon>Betaproteobacteria</taxon>
        <taxon>Burkholderiales</taxon>
        <taxon>Sphaerotilaceae</taxon>
        <taxon>Caldimonas</taxon>
    </lineage>
</organism>
<dbReference type="Pfam" id="PF05954">
    <property type="entry name" value="Phage_GPD"/>
    <property type="match status" value="1"/>
</dbReference>
<accession>A0ABY6MST2</accession>
<dbReference type="NCBIfam" id="TIGR01646">
    <property type="entry name" value="vgr_GE"/>
    <property type="match status" value="1"/>
</dbReference>
<feature type="compositionally biased region" description="Low complexity" evidence="2">
    <location>
        <begin position="544"/>
        <end position="558"/>
    </location>
</feature>
<dbReference type="Pfam" id="PF13296">
    <property type="entry name" value="T6SS_Vgr"/>
    <property type="match status" value="1"/>
</dbReference>
<dbReference type="SUPFAM" id="SSF69279">
    <property type="entry name" value="Phage tail proteins"/>
    <property type="match status" value="2"/>
</dbReference>
<keyword evidence="7" id="KW-1185">Reference proteome</keyword>
<evidence type="ECO:0000259" key="4">
    <source>
        <dbReference type="Pfam" id="PF10106"/>
    </source>
</evidence>
<feature type="domain" description="Putative type VI secretion system Rhs element associated Vgr" evidence="5">
    <location>
        <begin position="606"/>
        <end position="707"/>
    </location>
</feature>
<feature type="domain" description="DUF2345" evidence="4">
    <location>
        <begin position="776"/>
        <end position="932"/>
    </location>
</feature>
<dbReference type="InterPro" id="IPR018769">
    <property type="entry name" value="VgrG2_DUF2345"/>
</dbReference>
<feature type="domain" description="Gp5/Type VI secretion system Vgr protein OB-fold" evidence="3">
    <location>
        <begin position="468"/>
        <end position="536"/>
    </location>
</feature>
<reference evidence="6" key="1">
    <citation type="submission" date="2022-10" db="EMBL/GenBank/DDBJ databases">
        <title>Complete genome sequence of Schlegelella aquatica LMG 23380.</title>
        <authorList>
            <person name="Musilova J."/>
            <person name="Kourilova X."/>
            <person name="Bezdicek M."/>
            <person name="Hermankova K."/>
            <person name="Obruca S."/>
            <person name="Sedlar K."/>
        </authorList>
    </citation>
    <scope>NUCLEOTIDE SEQUENCE</scope>
    <source>
        <strain evidence="6">LMG 23380</strain>
    </source>
</reference>
<dbReference type="Gene3D" id="2.40.50.230">
    <property type="entry name" value="Gp5 N-terminal domain"/>
    <property type="match status" value="1"/>
</dbReference>
<evidence type="ECO:0000256" key="2">
    <source>
        <dbReference type="SAM" id="MobiDB-lite"/>
    </source>
</evidence>